<name>A0A6A5HW68_CAERE</name>
<dbReference type="AlphaFoldDB" id="A0A6A5HW68"/>
<evidence type="ECO:0000256" key="1">
    <source>
        <dbReference type="SAM" id="Phobius"/>
    </source>
</evidence>
<dbReference type="KEGG" id="crq:GCK72_001859"/>
<evidence type="ECO:0000313" key="2">
    <source>
        <dbReference type="EMBL" id="KAF1770042.1"/>
    </source>
</evidence>
<feature type="transmembrane region" description="Helical" evidence="1">
    <location>
        <begin position="18"/>
        <end position="37"/>
    </location>
</feature>
<keyword evidence="1" id="KW-1133">Transmembrane helix</keyword>
<dbReference type="CTD" id="9815103"/>
<accession>A0A6A5HW68</accession>
<reference evidence="2 3" key="1">
    <citation type="submission" date="2019-12" db="EMBL/GenBank/DDBJ databases">
        <title>Chromosome-level assembly of the Caenorhabditis remanei genome.</title>
        <authorList>
            <person name="Teterina A.A."/>
            <person name="Willis J.H."/>
            <person name="Phillips P.C."/>
        </authorList>
    </citation>
    <scope>NUCLEOTIDE SEQUENCE [LARGE SCALE GENOMIC DNA]</scope>
    <source>
        <strain evidence="2 3">PX506</strain>
        <tissue evidence="2">Whole organism</tissue>
    </source>
</reference>
<keyword evidence="1" id="KW-0812">Transmembrane</keyword>
<organism evidence="2 3">
    <name type="scientific">Caenorhabditis remanei</name>
    <name type="common">Caenorhabditis vulgaris</name>
    <dbReference type="NCBI Taxonomy" id="31234"/>
    <lineage>
        <taxon>Eukaryota</taxon>
        <taxon>Metazoa</taxon>
        <taxon>Ecdysozoa</taxon>
        <taxon>Nematoda</taxon>
        <taxon>Chromadorea</taxon>
        <taxon>Rhabditida</taxon>
        <taxon>Rhabditina</taxon>
        <taxon>Rhabditomorpha</taxon>
        <taxon>Rhabditoidea</taxon>
        <taxon>Rhabditidae</taxon>
        <taxon>Peloderinae</taxon>
        <taxon>Caenorhabditis</taxon>
    </lineage>
</organism>
<comment type="caution">
    <text evidence="2">The sequence shown here is derived from an EMBL/GenBank/DDBJ whole genome shotgun (WGS) entry which is preliminary data.</text>
</comment>
<dbReference type="Proteomes" id="UP000483820">
    <property type="component" value="Chromosome I"/>
</dbReference>
<sequence>MYIHKPPPKKDSTTFGDVLMIFVFVIIPVSIALYFIIRHFRLYYQSFQFKPRMNSPKWPKWLTINTITSDRHDPEFEVAEFRVYRKEYVRQTWLDKSGKHKEKDKLLFLMMRKMLQDILGISVNQKTLPDSTCVISIPMRNFRSSCKPGEFIAVHGGPSPTSHYEFQMIGDDRIQATYYIVGGVEYVAGVCIYIEDPYQSIIHYRESVVKKVLSGNEYWSNQNIRNPSVEIVKRKNQNKQMLVTKSKYGEVKQWNFNGDQKRFEQIGPFNESSYEIEEGTNMKVHSKLFFVKMCHSKKEIVMIMMYRNGKTEGVAQQLEAILTSVIAVFFIIAILIYMIQYICDYFNSRTFKKKTATPRYPHWLSGNLCTLQLHEPVYPIPEFCVFMKDYIMKTWNNKGKVQEKDKKIVTKLRNVLGKLFNLTVDSDLFPDSTCIISIPKSNFRNGSMPELFIPIHGGPPDDSHYEFQMIGDDRIQITYYVVDGVSYVAGICIYVENPYQERVHYNGTMILKLILDTPEYWSKWDLQEEKVDIVREKGLQRYFVATRNRYGEEKSWKFNEEEKVFESCGRCHNSDWELIEEGDPRILAMTFSVKMCKSQKEMVMIAEKYGRKCHVIWNKRVNKMELFDCTTCEQLQEAPPPSYKLAVCTASSRGPLKVLCAVH</sequence>
<dbReference type="PANTHER" id="PTHR34005:SF7">
    <property type="entry name" value="PROTEIN CBG26726"/>
    <property type="match status" value="1"/>
</dbReference>
<feature type="transmembrane region" description="Helical" evidence="1">
    <location>
        <begin position="320"/>
        <end position="339"/>
    </location>
</feature>
<protein>
    <submittedName>
        <fullName evidence="2">Uncharacterized protein</fullName>
    </submittedName>
</protein>
<dbReference type="GeneID" id="9815103"/>
<gene>
    <name evidence="2" type="ORF">GCK72_001859</name>
</gene>
<dbReference type="PANTHER" id="PTHR34005">
    <property type="entry name" value="PROTEIN CBG15054-RELATED"/>
    <property type="match status" value="1"/>
</dbReference>
<keyword evidence="1" id="KW-0472">Membrane</keyword>
<dbReference type="EMBL" id="WUAV01000001">
    <property type="protein sequence ID" value="KAF1770042.1"/>
    <property type="molecule type" value="Genomic_DNA"/>
</dbReference>
<evidence type="ECO:0000313" key="3">
    <source>
        <dbReference type="Proteomes" id="UP000483820"/>
    </source>
</evidence>
<proteinExistence type="predicted"/>
<dbReference type="RefSeq" id="XP_003115083.2">
    <property type="nucleotide sequence ID" value="XM_003115035.2"/>
</dbReference>